<keyword evidence="4 9" id="KW-0808">Transferase</keyword>
<dbReference type="InterPro" id="IPR038107">
    <property type="entry name" value="Glycos_transf_N_sf"/>
</dbReference>
<feature type="site" description="Transition state stabilizer" evidence="8">
    <location>
        <position position="192"/>
    </location>
</feature>
<dbReference type="Gene3D" id="3.40.50.2000">
    <property type="entry name" value="Glycogen Phosphorylase B"/>
    <property type="match status" value="1"/>
</dbReference>
<dbReference type="PANTHER" id="PTHR42755">
    <property type="entry name" value="3-DEOXY-MANNO-OCTULOSONATE CYTIDYLYLTRANSFERASE"/>
    <property type="match status" value="1"/>
</dbReference>
<accession>A0A6G5QIF5</accession>
<gene>
    <name evidence="11" type="primary">kdtA</name>
    <name evidence="11" type="ORF">CMUC_1744</name>
</gene>
<keyword evidence="11" id="KW-0328">Glycosyltransferase</keyword>
<dbReference type="GO" id="GO:0043842">
    <property type="term" value="F:Kdo transferase activity"/>
    <property type="evidence" value="ECO:0007669"/>
    <property type="project" value="UniProtKB-EC"/>
</dbReference>
<comment type="subcellular location">
    <subcellularLocation>
        <location evidence="9">Cell membrane</location>
    </subcellularLocation>
</comment>
<keyword evidence="9" id="KW-0472">Membrane</keyword>
<sequence length="382" mass="43874">MIIFYYILALIAWIFGAIFLLFFSLKDKYKISIPARFFLFKNPPPKPSKVHFHACSFGEIRALKPILEQFDDKLVSVITKTGFDEAKKICSNTRFLPFEIFLPFWLKKSEILVIFEAELWLMLVFLAKLKGAKVILINARISDRSYLRYKKFSFFYRYLFKFIDKVFAQSLLDKERLENLGAKNVVVSGNIKSAFLPKQTKIYAKPKERVIVFASTHKNEEAMLLENITLSQNDKLIIAPRHPERFSEVDEIFSAFANKFDFSYSKFSQSENFNAKCILIDSLGELINIYAISDIVVLGGSFVPNVGGHNPIEAAQFKNMIISGKYIFNQKALYSEVLGVKFIEPNEINEVLNGDYKQSTLRQIGSADEILKEIRGSYGESL</sequence>
<evidence type="ECO:0000256" key="3">
    <source>
        <dbReference type="ARBA" id="ARBA00019077"/>
    </source>
</evidence>
<name>A0A6G5QIF5_9BACT</name>
<evidence type="ECO:0000259" key="10">
    <source>
        <dbReference type="Pfam" id="PF04413"/>
    </source>
</evidence>
<keyword evidence="9" id="KW-1003">Cell membrane</keyword>
<feature type="transmembrane region" description="Helical" evidence="9">
    <location>
        <begin position="6"/>
        <end position="25"/>
    </location>
</feature>
<feature type="active site" description="Proton acceptor" evidence="7">
    <location>
        <position position="59"/>
    </location>
</feature>
<reference evidence="11 12" key="1">
    <citation type="submission" date="2016-07" db="EMBL/GenBank/DDBJ databases">
        <title>Comparative genomics of the Campylobacter concisus group.</title>
        <authorList>
            <person name="Miller W.G."/>
            <person name="Yee E."/>
            <person name="Chapman M.H."/>
            <person name="Huynh S."/>
            <person name="Bono J.L."/>
            <person name="On S.L.W."/>
            <person name="StLeger J."/>
            <person name="Foster G."/>
            <person name="Parker C.T."/>
        </authorList>
    </citation>
    <scope>NUCLEOTIDE SEQUENCE [LARGE SCALE GENOMIC DNA]</scope>
    <source>
        <strain evidence="11 12">CCUG 21559</strain>
    </source>
</reference>
<evidence type="ECO:0000256" key="4">
    <source>
        <dbReference type="ARBA" id="ARBA00022679"/>
    </source>
</evidence>
<dbReference type="RefSeq" id="WP_171994202.1">
    <property type="nucleotide sequence ID" value="NZ_CP012542.1"/>
</dbReference>
<comment type="similarity">
    <text evidence="9">Belongs to the glycosyltransferase group 1 family.</text>
</comment>
<keyword evidence="9" id="KW-0448">Lipopolysaccharide biosynthesis</keyword>
<dbReference type="UniPathway" id="UPA00958"/>
<evidence type="ECO:0000256" key="6">
    <source>
        <dbReference type="ARBA" id="ARBA00049183"/>
    </source>
</evidence>
<dbReference type="EC" id="2.4.99.12" evidence="2 9"/>
<evidence type="ECO:0000256" key="1">
    <source>
        <dbReference type="ARBA" id="ARBA00004713"/>
    </source>
</evidence>
<keyword evidence="9" id="KW-1133">Transmembrane helix</keyword>
<feature type="site" description="Transition state stabilizer" evidence="8">
    <location>
        <position position="116"/>
    </location>
</feature>
<keyword evidence="12" id="KW-1185">Reference proteome</keyword>
<organism evidence="11 12">
    <name type="scientific">Campylobacter mucosalis CCUG 21559</name>
    <dbReference type="NCBI Taxonomy" id="1032067"/>
    <lineage>
        <taxon>Bacteria</taxon>
        <taxon>Pseudomonadati</taxon>
        <taxon>Campylobacterota</taxon>
        <taxon>Epsilonproteobacteria</taxon>
        <taxon>Campylobacterales</taxon>
        <taxon>Campylobacteraceae</taxon>
        <taxon>Campylobacter</taxon>
    </lineage>
</organism>
<evidence type="ECO:0000256" key="5">
    <source>
        <dbReference type="ARBA" id="ARBA00031445"/>
    </source>
</evidence>
<dbReference type="GO" id="GO:0009244">
    <property type="term" value="P:lipopolysaccharide core region biosynthetic process"/>
    <property type="evidence" value="ECO:0007669"/>
    <property type="project" value="UniProtKB-UniRule"/>
</dbReference>
<dbReference type="Gene3D" id="3.40.50.11720">
    <property type="entry name" value="3-Deoxy-D-manno-octulosonic-acid transferase, N-terminal domain"/>
    <property type="match status" value="1"/>
</dbReference>
<dbReference type="EMBL" id="CP012542">
    <property type="protein sequence ID" value="QCD45493.1"/>
    <property type="molecule type" value="Genomic_DNA"/>
</dbReference>
<proteinExistence type="inferred from homology"/>
<evidence type="ECO:0000313" key="12">
    <source>
        <dbReference type="Proteomes" id="UP000503264"/>
    </source>
</evidence>
<dbReference type="PANTHER" id="PTHR42755:SF1">
    <property type="entry name" value="3-DEOXY-D-MANNO-OCTULOSONIC ACID TRANSFERASE, MITOCHONDRIAL-RELATED"/>
    <property type="match status" value="1"/>
</dbReference>
<keyword evidence="9" id="KW-0812">Transmembrane</keyword>
<dbReference type="GO" id="GO:0009245">
    <property type="term" value="P:lipid A biosynthetic process"/>
    <property type="evidence" value="ECO:0007669"/>
    <property type="project" value="TreeGrafter"/>
</dbReference>
<evidence type="ECO:0000256" key="9">
    <source>
        <dbReference type="RuleBase" id="RU365103"/>
    </source>
</evidence>
<dbReference type="GO" id="GO:0005886">
    <property type="term" value="C:plasma membrane"/>
    <property type="evidence" value="ECO:0007669"/>
    <property type="project" value="UniProtKB-SubCell"/>
</dbReference>
<evidence type="ECO:0000256" key="2">
    <source>
        <dbReference type="ARBA" id="ARBA00012621"/>
    </source>
</evidence>
<dbReference type="Proteomes" id="UP000503264">
    <property type="component" value="Chromosome"/>
</dbReference>
<comment type="catalytic activity">
    <reaction evidence="6 9">
        <text>lipid IVA (E. coli) + CMP-3-deoxy-beta-D-manno-octulosonate = alpha-Kdo-(2-&gt;6)-lipid IVA (E. coli) + CMP + H(+)</text>
        <dbReference type="Rhea" id="RHEA:28066"/>
        <dbReference type="ChEBI" id="CHEBI:15378"/>
        <dbReference type="ChEBI" id="CHEBI:58603"/>
        <dbReference type="ChEBI" id="CHEBI:60364"/>
        <dbReference type="ChEBI" id="CHEBI:60377"/>
        <dbReference type="ChEBI" id="CHEBI:85987"/>
        <dbReference type="EC" id="2.4.99.12"/>
    </reaction>
</comment>
<dbReference type="SUPFAM" id="SSF53756">
    <property type="entry name" value="UDP-Glycosyltransferase/glycogen phosphorylase"/>
    <property type="match status" value="1"/>
</dbReference>
<dbReference type="InterPro" id="IPR039901">
    <property type="entry name" value="Kdotransferase"/>
</dbReference>
<evidence type="ECO:0000256" key="8">
    <source>
        <dbReference type="PIRSR" id="PIRSR639901-2"/>
    </source>
</evidence>
<evidence type="ECO:0000256" key="7">
    <source>
        <dbReference type="PIRSR" id="PIRSR639901-1"/>
    </source>
</evidence>
<dbReference type="Pfam" id="PF04413">
    <property type="entry name" value="Glycos_transf_N"/>
    <property type="match status" value="1"/>
</dbReference>
<comment type="function">
    <text evidence="9">Involved in lipopolysaccharide (LPS) biosynthesis. Catalyzes the transfer of 3-deoxy-D-manno-octulosonate (Kdo) residue(s) from CMP-Kdo to lipid IV(A), the tetraacyldisaccharide-1,4'-bisphosphate precursor of lipid A.</text>
</comment>
<feature type="domain" description="3-deoxy-D-manno-octulosonic-acid transferase N-terminal" evidence="10">
    <location>
        <begin position="34"/>
        <end position="193"/>
    </location>
</feature>
<comment type="pathway">
    <text evidence="1 9">Bacterial outer membrane biogenesis; LPS core biosynthesis.</text>
</comment>
<evidence type="ECO:0000313" key="11">
    <source>
        <dbReference type="EMBL" id="QCD45493.1"/>
    </source>
</evidence>
<protein>
    <recommendedName>
        <fullName evidence="3 9">3-deoxy-D-manno-octulosonic acid transferase</fullName>
        <shortName evidence="9">Kdo transferase</shortName>
        <ecNumber evidence="2 9">2.4.99.12</ecNumber>
    </recommendedName>
    <alternativeName>
        <fullName evidence="5 9">Lipid IV(A) 3-deoxy-D-manno-octulosonic acid transferase</fullName>
    </alternativeName>
</protein>
<dbReference type="NCBIfam" id="NF004389">
    <property type="entry name" value="PRK05749.1-5"/>
    <property type="match status" value="1"/>
</dbReference>
<dbReference type="InterPro" id="IPR007507">
    <property type="entry name" value="Glycos_transf_N"/>
</dbReference>
<dbReference type="AlphaFoldDB" id="A0A6G5QIF5"/>